<comment type="caution">
    <text evidence="1">The sequence shown here is derived from an EMBL/GenBank/DDBJ whole genome shotgun (WGS) entry which is preliminary data.</text>
</comment>
<evidence type="ECO:0000313" key="1">
    <source>
        <dbReference type="EMBL" id="MEN9060102.1"/>
    </source>
</evidence>
<evidence type="ECO:0000313" key="2">
    <source>
        <dbReference type="Proteomes" id="UP001428774"/>
    </source>
</evidence>
<protein>
    <submittedName>
        <fullName evidence="1">Uncharacterized protein</fullName>
    </submittedName>
</protein>
<dbReference type="AlphaFoldDB" id="A0AAW9SIF2"/>
<keyword evidence="2" id="KW-1185">Reference proteome</keyword>
<gene>
    <name evidence="1" type="ORF">ABFB10_02660</name>
</gene>
<dbReference type="RefSeq" id="WP_347165266.1">
    <property type="nucleotide sequence ID" value="NZ_JBDNCH010000002.1"/>
</dbReference>
<dbReference type="EMBL" id="JBDNCH010000002">
    <property type="protein sequence ID" value="MEN9060102.1"/>
    <property type="molecule type" value="Genomic_DNA"/>
</dbReference>
<sequence length="207" mass="22961">MRSSVRDFGIVVTPQEDSDYGPRVLIEVIAADGGPPEDEMAARILSDTVLLALKTSEADILEWYAPDVLIDREDFIRLQSYVSPRRAPSAPDPAEDADLPDSLRAMLAPDPAPAEDQDRPATTDRLAQYRIRVEQTGPQDRRITSARWLKTGAMGLLSAPLAPVRFVVGLYRGMDIRLVSRALAVTMLFVALYNTDRLQTVLYQLAH</sequence>
<accession>A0AAW9SIF2</accession>
<proteinExistence type="predicted"/>
<dbReference type="Proteomes" id="UP001428774">
    <property type="component" value="Unassembled WGS sequence"/>
</dbReference>
<organism evidence="1 2">
    <name type="scientific">Ponticoccus litoralis</name>
    <dbReference type="NCBI Taxonomy" id="422297"/>
    <lineage>
        <taxon>Bacteria</taxon>
        <taxon>Pseudomonadati</taxon>
        <taxon>Pseudomonadota</taxon>
        <taxon>Alphaproteobacteria</taxon>
        <taxon>Rhodobacterales</taxon>
        <taxon>Roseobacteraceae</taxon>
        <taxon>Ponticoccus</taxon>
    </lineage>
</organism>
<reference evidence="1 2" key="1">
    <citation type="submission" date="2024-05" db="EMBL/GenBank/DDBJ databases">
        <title>Genome sequence of Ponticoccus litoralis KCCM 90028.</title>
        <authorList>
            <person name="Kim J.M."/>
            <person name="Lee J.K."/>
            <person name="Choi B.J."/>
            <person name="Bayburt H."/>
            <person name="Baek J.H."/>
            <person name="Jeon C.O."/>
        </authorList>
    </citation>
    <scope>NUCLEOTIDE SEQUENCE [LARGE SCALE GENOMIC DNA]</scope>
    <source>
        <strain evidence="1 2">KCCM 90028</strain>
    </source>
</reference>
<name>A0AAW9SIF2_9RHOB</name>